<dbReference type="GO" id="GO:0036199">
    <property type="term" value="F:cholest-4-en-3-one 26-monooxygenase activity"/>
    <property type="evidence" value="ECO:0007669"/>
    <property type="project" value="TreeGrafter"/>
</dbReference>
<comment type="caution">
    <text evidence="8">The sequence shown here is derived from an EMBL/GenBank/DDBJ whole genome shotgun (WGS) entry which is preliminary data.</text>
</comment>
<dbReference type="GO" id="GO:0005506">
    <property type="term" value="F:iron ion binding"/>
    <property type="evidence" value="ECO:0007669"/>
    <property type="project" value="InterPro"/>
</dbReference>
<gene>
    <name evidence="8" type="ORF">IPN02_09400</name>
</gene>
<dbReference type="EMBL" id="JADJZA010000006">
    <property type="protein sequence ID" value="MBK9297034.1"/>
    <property type="molecule type" value="Genomic_DNA"/>
</dbReference>
<keyword evidence="4" id="KW-0560">Oxidoreductase</keyword>
<reference evidence="8 9" key="1">
    <citation type="submission" date="2020-10" db="EMBL/GenBank/DDBJ databases">
        <title>Connecting structure to function with the recovery of over 1000 high-quality activated sludge metagenome-assembled genomes encoding full-length rRNA genes using long-read sequencing.</title>
        <authorList>
            <person name="Singleton C.M."/>
            <person name="Petriglieri F."/>
            <person name="Kristensen J.M."/>
            <person name="Kirkegaard R.H."/>
            <person name="Michaelsen T.Y."/>
            <person name="Andersen M.H."/>
            <person name="Karst S.M."/>
            <person name="Dueholm M.S."/>
            <person name="Nielsen P.H."/>
            <person name="Albertsen M."/>
        </authorList>
    </citation>
    <scope>NUCLEOTIDE SEQUENCE [LARGE SCALE GENOMIC DNA]</scope>
    <source>
        <strain evidence="8">Lyne_18-Q3-R50-59_MAXAC.006</strain>
    </source>
</reference>
<evidence type="ECO:0000256" key="4">
    <source>
        <dbReference type="ARBA" id="ARBA00023002"/>
    </source>
</evidence>
<organism evidence="8 9">
    <name type="scientific">Candidatus Neomicrothrix subdominans</name>
    <dbReference type="NCBI Taxonomy" id="2954438"/>
    <lineage>
        <taxon>Bacteria</taxon>
        <taxon>Bacillati</taxon>
        <taxon>Actinomycetota</taxon>
        <taxon>Acidimicrobiia</taxon>
        <taxon>Acidimicrobiales</taxon>
        <taxon>Microthrixaceae</taxon>
        <taxon>Candidatus Neomicrothrix</taxon>
    </lineage>
</organism>
<dbReference type="InterPro" id="IPR036396">
    <property type="entry name" value="Cyt_P450_sf"/>
</dbReference>
<keyword evidence="5" id="KW-0408">Iron</keyword>
<protein>
    <submittedName>
        <fullName evidence="8">Cytochrome P450</fullName>
    </submittedName>
</protein>
<dbReference type="SUPFAM" id="SSF48264">
    <property type="entry name" value="Cytochrome P450"/>
    <property type="match status" value="1"/>
</dbReference>
<dbReference type="GO" id="GO:0020037">
    <property type="term" value="F:heme binding"/>
    <property type="evidence" value="ECO:0007669"/>
    <property type="project" value="InterPro"/>
</dbReference>
<comment type="similarity">
    <text evidence="1">Belongs to the cytochrome P450 family.</text>
</comment>
<dbReference type="Proteomes" id="UP000727993">
    <property type="component" value="Unassembled WGS sequence"/>
</dbReference>
<evidence type="ECO:0000256" key="6">
    <source>
        <dbReference type="ARBA" id="ARBA00023033"/>
    </source>
</evidence>
<dbReference type="FunFam" id="1.10.630.10:FF:000018">
    <property type="entry name" value="Cytochrome P450 monooxygenase"/>
    <property type="match status" value="1"/>
</dbReference>
<proteinExistence type="inferred from homology"/>
<keyword evidence="3" id="KW-0479">Metal-binding</keyword>
<keyword evidence="6" id="KW-0503">Monooxygenase</keyword>
<dbReference type="AlphaFoldDB" id="A0A936NDU4"/>
<dbReference type="Pfam" id="PF00067">
    <property type="entry name" value="p450"/>
    <property type="match status" value="1"/>
</dbReference>
<evidence type="ECO:0000256" key="3">
    <source>
        <dbReference type="ARBA" id="ARBA00022723"/>
    </source>
</evidence>
<dbReference type="PRINTS" id="PR00359">
    <property type="entry name" value="BP450"/>
</dbReference>
<evidence type="ECO:0000313" key="9">
    <source>
        <dbReference type="Proteomes" id="UP000727993"/>
    </source>
</evidence>
<evidence type="ECO:0000256" key="1">
    <source>
        <dbReference type="ARBA" id="ARBA00010617"/>
    </source>
</evidence>
<dbReference type="GO" id="GO:0006707">
    <property type="term" value="P:cholesterol catabolic process"/>
    <property type="evidence" value="ECO:0007669"/>
    <property type="project" value="TreeGrafter"/>
</dbReference>
<dbReference type="Gene3D" id="1.10.630.10">
    <property type="entry name" value="Cytochrome P450"/>
    <property type="match status" value="1"/>
</dbReference>
<name>A0A936NDU4_9ACTN</name>
<dbReference type="PANTHER" id="PTHR46696">
    <property type="entry name" value="P450, PUTATIVE (EUROFUNG)-RELATED"/>
    <property type="match status" value="1"/>
</dbReference>
<dbReference type="InterPro" id="IPR002397">
    <property type="entry name" value="Cyt_P450_B"/>
</dbReference>
<keyword evidence="2" id="KW-0349">Heme</keyword>
<dbReference type="PANTHER" id="PTHR46696:SF4">
    <property type="entry name" value="BIOTIN BIOSYNTHESIS CYTOCHROME P450"/>
    <property type="match status" value="1"/>
</dbReference>
<evidence type="ECO:0000256" key="2">
    <source>
        <dbReference type="ARBA" id="ARBA00022617"/>
    </source>
</evidence>
<sequence length="442" mass="48314">MTATTSPDSRDEGIGSPATGGCPFTGAVARGPIEPVAVEPGFDFTDPDLIADRIPLEELAALRQSAPIFWNPQTREESSFDDGGFWMVTRHADVRAISGARDGWSSEENTAVVRFDGATVGPDERAMQREMILNMDAPRHTKLRGIIGRGSFTPRAIGRIEGALDQRARQIVSDAVAKGSGDLVADVSCELPLQAIADLVGFPQEDRKRIFDWSNQMVAYDDPEYEVEPAVAAAEILGYAMGLGEARKADPQGDIATRLLTADLDGELLTSEEFAFFCLILAVAGNETTRNAISHGMQAFFENPDQWELFKRERPETTADEIVRWASPIVIFQRTATTDHEIHGTKIKAGQRVGLSYSSANFDETVFDEPHRFDITRSPNHHVGFGGGGAHYCIGANLARMEINLMFNAIADLAPDIEPLGDPRRLRSAWINGIKGLPVRYA</sequence>
<evidence type="ECO:0000313" key="8">
    <source>
        <dbReference type="EMBL" id="MBK9297034.1"/>
    </source>
</evidence>
<evidence type="ECO:0000256" key="5">
    <source>
        <dbReference type="ARBA" id="ARBA00023004"/>
    </source>
</evidence>
<dbReference type="CDD" id="cd11033">
    <property type="entry name" value="CYP142-like"/>
    <property type="match status" value="1"/>
</dbReference>
<accession>A0A936NDU4</accession>
<feature type="region of interest" description="Disordered" evidence="7">
    <location>
        <begin position="1"/>
        <end position="26"/>
    </location>
</feature>
<evidence type="ECO:0000256" key="7">
    <source>
        <dbReference type="SAM" id="MobiDB-lite"/>
    </source>
</evidence>
<dbReference type="GO" id="GO:0008395">
    <property type="term" value="F:steroid hydroxylase activity"/>
    <property type="evidence" value="ECO:0007669"/>
    <property type="project" value="TreeGrafter"/>
</dbReference>
<dbReference type="InterPro" id="IPR001128">
    <property type="entry name" value="Cyt_P450"/>
</dbReference>